<proteinExistence type="predicted"/>
<reference evidence="1 2" key="1">
    <citation type="submission" date="2015-08" db="EMBL/GenBank/DDBJ databases">
        <title>Complete genome sequence of Rufibacter tibetensis strain 1351t, a radiation-resistant bacterium from tibet plateau.</title>
        <authorList>
            <person name="Dai J."/>
        </authorList>
    </citation>
    <scope>NUCLEOTIDE SEQUENCE [LARGE SCALE GENOMIC DNA]</scope>
    <source>
        <strain evidence="1 2">1351</strain>
    </source>
</reference>
<keyword evidence="2" id="KW-1185">Reference proteome</keyword>
<evidence type="ECO:0000313" key="1">
    <source>
        <dbReference type="EMBL" id="ALI98651.1"/>
    </source>
</evidence>
<dbReference type="AlphaFoldDB" id="A0A0P0CWA7"/>
<evidence type="ECO:0000313" key="2">
    <source>
        <dbReference type="Proteomes" id="UP000061382"/>
    </source>
</evidence>
<name>A0A0P0CWA7_9BACT</name>
<dbReference type="EMBL" id="CP012643">
    <property type="protein sequence ID" value="ALI98651.1"/>
    <property type="molecule type" value="Genomic_DNA"/>
</dbReference>
<dbReference type="Proteomes" id="UP000061382">
    <property type="component" value="Chromosome"/>
</dbReference>
<dbReference type="KEGG" id="rti:DC20_06305"/>
<sequence>MLSFTSMGQGLNLSQLLKLQGMGKQEVALFLQEKGWVAKSDVEPSDAKMGKAVWAFNPEGEGADAWCILYYNGASPNRILYNTQGGPVFDKIRKHVKQREMAVLEEGEQIEGLDFVDAYTDYADSQFVARLYDYKQINYYGIKIFTKEDYHKAKETAKL</sequence>
<gene>
    <name evidence="1" type="ORF">DC20_06305</name>
</gene>
<dbReference type="PATRIC" id="fig|512763.3.peg.1395"/>
<dbReference type="STRING" id="512763.DC20_06305"/>
<organism evidence="1 2">
    <name type="scientific">Rufibacter tibetensis</name>
    <dbReference type="NCBI Taxonomy" id="512763"/>
    <lineage>
        <taxon>Bacteria</taxon>
        <taxon>Pseudomonadati</taxon>
        <taxon>Bacteroidota</taxon>
        <taxon>Cytophagia</taxon>
        <taxon>Cytophagales</taxon>
        <taxon>Hymenobacteraceae</taxon>
        <taxon>Rufibacter</taxon>
    </lineage>
</organism>
<protein>
    <submittedName>
        <fullName evidence="1">Uncharacterized protein</fullName>
    </submittedName>
</protein>
<accession>A0A0P0CWA7</accession>